<sequence>MQSEEYTTAPVVRCHRLACHDPFWPPIELEGLRNHLQLSVPISDARLEVAALAAAHKAADEFAEWRRILRARGYKRLGDLASHERLTRCYLLAVQAHTQRALEQCLQVVECLPGGHGERGYE</sequence>
<proteinExistence type="predicted"/>
<gene>
    <name evidence="1" type="ORF">ACIKP7_00935</name>
</gene>
<evidence type="ECO:0000313" key="1">
    <source>
        <dbReference type="EMBL" id="MFJ1336687.1"/>
    </source>
</evidence>
<evidence type="ECO:0000313" key="2">
    <source>
        <dbReference type="Proteomes" id="UP001615411"/>
    </source>
</evidence>
<reference evidence="1" key="1">
    <citation type="submission" date="2024-10" db="EMBL/GenBank/DDBJ databases">
        <title>Aeromonas and Pseudomonas from the Cagarras Archipelago, Rio de Janeiro, Brazil.</title>
        <authorList>
            <person name="Canellas A.L.B."/>
            <person name="Laport M.S."/>
        </authorList>
    </citation>
    <scope>NUCLEOTIDE SEQUENCE</scope>
    <source>
        <strain evidence="1">ACP-7</strain>
    </source>
</reference>
<protein>
    <submittedName>
        <fullName evidence="1">Head completion/stabilization protein</fullName>
    </submittedName>
</protein>
<keyword evidence="2" id="KW-1185">Reference proteome</keyword>
<comment type="caution">
    <text evidence="1">The sequence shown here is derived from an EMBL/GenBank/DDBJ whole genome shotgun (WGS) entry which is preliminary data.</text>
</comment>
<accession>A0ACC7LP78</accession>
<dbReference type="Proteomes" id="UP001615411">
    <property type="component" value="Unassembled WGS sequence"/>
</dbReference>
<organism evidence="1 2">
    <name type="scientific">Pseudomonas caricapapayae</name>
    <dbReference type="NCBI Taxonomy" id="46678"/>
    <lineage>
        <taxon>Bacteria</taxon>
        <taxon>Pseudomonadati</taxon>
        <taxon>Pseudomonadota</taxon>
        <taxon>Gammaproteobacteria</taxon>
        <taxon>Pseudomonadales</taxon>
        <taxon>Pseudomonadaceae</taxon>
        <taxon>Pseudomonas</taxon>
    </lineage>
</organism>
<dbReference type="EMBL" id="JBIUGF010000002">
    <property type="protein sequence ID" value="MFJ1336687.1"/>
    <property type="molecule type" value="Genomic_DNA"/>
</dbReference>
<name>A0ACC7LP78_9PSED</name>